<dbReference type="PANTHER" id="PTHR47534">
    <property type="entry name" value="YALI0E05731P"/>
    <property type="match status" value="1"/>
</dbReference>
<protein>
    <submittedName>
        <fullName evidence="2">Uncharacterized protein</fullName>
    </submittedName>
</protein>
<dbReference type="EMBL" id="CP017815">
    <property type="protein sequence ID" value="APA06510.1"/>
    <property type="molecule type" value="Genomic_DNA"/>
</dbReference>
<proteinExistence type="predicted"/>
<organism evidence="2 3">
    <name type="scientific">Sclerotinia sclerotiorum (strain ATCC 18683 / 1980 / Ss-1)</name>
    <name type="common">White mold</name>
    <name type="synonym">Whetzelinia sclerotiorum</name>
    <dbReference type="NCBI Taxonomy" id="665079"/>
    <lineage>
        <taxon>Eukaryota</taxon>
        <taxon>Fungi</taxon>
        <taxon>Dikarya</taxon>
        <taxon>Ascomycota</taxon>
        <taxon>Pezizomycotina</taxon>
        <taxon>Leotiomycetes</taxon>
        <taxon>Helotiales</taxon>
        <taxon>Sclerotiniaceae</taxon>
        <taxon>Sclerotinia</taxon>
    </lineage>
</organism>
<evidence type="ECO:0000256" key="1">
    <source>
        <dbReference type="ARBA" id="ARBA00023002"/>
    </source>
</evidence>
<dbReference type="Proteomes" id="UP000177798">
    <property type="component" value="Chromosome 2"/>
</dbReference>
<evidence type="ECO:0000313" key="3">
    <source>
        <dbReference type="Proteomes" id="UP000177798"/>
    </source>
</evidence>
<dbReference type="InterPro" id="IPR052228">
    <property type="entry name" value="Sec_Metab_Biosynth_Oxidored"/>
</dbReference>
<gene>
    <name evidence="2" type="ORF">sscle_02g012800</name>
</gene>
<dbReference type="Gene3D" id="3.40.50.720">
    <property type="entry name" value="NAD(P)-binding Rossmann-like Domain"/>
    <property type="match status" value="1"/>
</dbReference>
<dbReference type="SUPFAM" id="SSF51735">
    <property type="entry name" value="NAD(P)-binding Rossmann-fold domains"/>
    <property type="match status" value="1"/>
</dbReference>
<dbReference type="OrthoDB" id="2898509at2759"/>
<dbReference type="KEGG" id="ssl:SS1G_12796"/>
<dbReference type="InterPro" id="IPR036291">
    <property type="entry name" value="NAD(P)-bd_dom_sf"/>
</dbReference>
<sequence length="372" mass="42207">MVKLSQVIESNQSIRIPPSGLVSVFVGASHEFERAIIRSFAKYGNAPKIYIIDSFVLEEKAISSFVEELENINPAGSYKTFNVRIGILSEVDRVCDEIWIVEGYVDLLVMSCGFMRFPRGKDCSAYEESHLSDEDARGGIPFDIALQFYIRQRFIGNLLPLLSKSHCPRVISLLLPGNDSPTYFETLDSSKKYLDTGSINHATSLLFSEYAKTHPEITYINVFPGIINYDTWDRMMNPIQGISWYPATVLKWTMPPLFKYFICIPTEEIAERIIFLATSVRYPPGKEKRDEGKVAGLAECPPAWKLSVVRSMIMKDGRGNGVYRINEEDEACEESEVLTRYLEQEEGKWLLEHSEEVFGRMLNAETVSNDAS</sequence>
<dbReference type="AlphaFoldDB" id="A0A1D9PV04"/>
<name>A0A1D9PV04_SCLS1</name>
<dbReference type="RefSeq" id="XP_001586219.1">
    <property type="nucleotide sequence ID" value="XM_001586169.1"/>
</dbReference>
<dbReference type="VEuPathDB" id="FungiDB:sscle_02g012800"/>
<accession>A0A1D9PV04</accession>
<dbReference type="GO" id="GO:0016491">
    <property type="term" value="F:oxidoreductase activity"/>
    <property type="evidence" value="ECO:0007669"/>
    <property type="project" value="UniProtKB-KW"/>
</dbReference>
<dbReference type="PANTHER" id="PTHR47534:SF3">
    <property type="entry name" value="ALCOHOL DEHYDROGENASE-LIKE C-TERMINAL DOMAIN-CONTAINING PROTEIN"/>
    <property type="match status" value="1"/>
</dbReference>
<keyword evidence="1" id="KW-0560">Oxidoreductase</keyword>
<evidence type="ECO:0000313" key="2">
    <source>
        <dbReference type="EMBL" id="APA06510.1"/>
    </source>
</evidence>
<reference evidence="3" key="1">
    <citation type="journal article" date="2017" name="Genome Biol. Evol.">
        <title>The complete genome sequence of the phytopathogenic fungus Sclerotinia sclerotiorum reveals insights into the genome architecture of broad host range pathogens.</title>
        <authorList>
            <person name="Derbyshire M."/>
            <person name="Denton-Giles M."/>
            <person name="Hegedus D."/>
            <person name="Seifbarghy S."/>
            <person name="Rollins J."/>
            <person name="van Kan J."/>
            <person name="Seidl M.F."/>
            <person name="Faino L."/>
            <person name="Mbengue M."/>
            <person name="Navaud O."/>
            <person name="Raffaele S."/>
            <person name="Hammond-Kosack K."/>
            <person name="Heard S."/>
            <person name="Oliver R."/>
        </authorList>
    </citation>
    <scope>NUCLEOTIDE SEQUENCE [LARGE SCALE GENOMIC DNA]</scope>
    <source>
        <strain evidence="3">ATCC 18683 / 1980 / Ss-1</strain>
    </source>
</reference>